<reference evidence="1 2" key="1">
    <citation type="journal article" date="2021" name="Plant Biotechnol. J.">
        <title>Multi-omics assisted identification of the key and species-specific regulatory components of drought-tolerant mechanisms in Gossypium stocksii.</title>
        <authorList>
            <person name="Yu D."/>
            <person name="Ke L."/>
            <person name="Zhang D."/>
            <person name="Wu Y."/>
            <person name="Sun Y."/>
            <person name="Mei J."/>
            <person name="Sun J."/>
            <person name="Sun Y."/>
        </authorList>
    </citation>
    <scope>NUCLEOTIDE SEQUENCE [LARGE SCALE GENOMIC DNA]</scope>
    <source>
        <strain evidence="2">cv. E1</strain>
        <tissue evidence="1">Leaf</tissue>
    </source>
</reference>
<dbReference type="EMBL" id="JAIQCV010000002">
    <property type="protein sequence ID" value="KAH1121831.1"/>
    <property type="molecule type" value="Genomic_DNA"/>
</dbReference>
<evidence type="ECO:0000313" key="1">
    <source>
        <dbReference type="EMBL" id="KAH1121831.1"/>
    </source>
</evidence>
<comment type="caution">
    <text evidence="1">The sequence shown here is derived from an EMBL/GenBank/DDBJ whole genome shotgun (WGS) entry which is preliminary data.</text>
</comment>
<keyword evidence="2" id="KW-1185">Reference proteome</keyword>
<gene>
    <name evidence="1" type="ORF">J1N35_004991</name>
</gene>
<protein>
    <submittedName>
        <fullName evidence="1">Uncharacterized protein</fullName>
    </submittedName>
</protein>
<accession>A0A9D3WD97</accession>
<organism evidence="1 2">
    <name type="scientific">Gossypium stocksii</name>
    <dbReference type="NCBI Taxonomy" id="47602"/>
    <lineage>
        <taxon>Eukaryota</taxon>
        <taxon>Viridiplantae</taxon>
        <taxon>Streptophyta</taxon>
        <taxon>Embryophyta</taxon>
        <taxon>Tracheophyta</taxon>
        <taxon>Spermatophyta</taxon>
        <taxon>Magnoliopsida</taxon>
        <taxon>eudicotyledons</taxon>
        <taxon>Gunneridae</taxon>
        <taxon>Pentapetalae</taxon>
        <taxon>rosids</taxon>
        <taxon>malvids</taxon>
        <taxon>Malvales</taxon>
        <taxon>Malvaceae</taxon>
        <taxon>Malvoideae</taxon>
        <taxon>Gossypium</taxon>
    </lineage>
</organism>
<evidence type="ECO:0000313" key="2">
    <source>
        <dbReference type="Proteomes" id="UP000828251"/>
    </source>
</evidence>
<sequence length="78" mass="9108">MAGELIRLDNIHIFVEQMKMAGVQVGPETHQHVDREVETRDAHILSSMQRVYYHFGRRTITIGIAGGWVRSHWVRLIR</sequence>
<name>A0A9D3WD97_9ROSI</name>
<proteinExistence type="predicted"/>
<dbReference type="Proteomes" id="UP000828251">
    <property type="component" value="Unassembled WGS sequence"/>
</dbReference>
<dbReference type="AlphaFoldDB" id="A0A9D3WD97"/>